<keyword evidence="5 6" id="KW-0472">Membrane</keyword>
<feature type="transmembrane region" description="Helical" evidence="6">
    <location>
        <begin position="271"/>
        <end position="288"/>
    </location>
</feature>
<dbReference type="SUPFAM" id="SSF103481">
    <property type="entry name" value="Multidrug resistance efflux transporter EmrE"/>
    <property type="match status" value="2"/>
</dbReference>
<evidence type="ECO:0000313" key="8">
    <source>
        <dbReference type="EMBL" id="BDU51600.1"/>
    </source>
</evidence>
<evidence type="ECO:0000256" key="5">
    <source>
        <dbReference type="ARBA" id="ARBA00023136"/>
    </source>
</evidence>
<sequence>MKNNIILGHLMTLMTIFIWGVTFVSTKVLLVHLTPIEILFYRFLVAYILLLVIYPKIKKVNSAKEEILFFFLGFFGIFMYFLLENIALKYTLASNVGLFMSTIPIITSLIVVFGTKDEKFRKELIYGFLIAIIGVFLIIFNGKFILKLNPIGDILALIAALSFSIYSNLLKKINNKYNYLFITRKIFFYGIICMIPIIFLKHEQFSPNKLLIPEVFWNIVFLGVAASTLCFVMWNKAVSIIGAIKASNYIYLVPIITIGTSVLIINETITIFIILGGILTLSGVYISEKGFKIIKIKK</sequence>
<dbReference type="KEGG" id="haby:HLVA_21690"/>
<dbReference type="InterPro" id="IPR000620">
    <property type="entry name" value="EamA_dom"/>
</dbReference>
<keyword evidence="2" id="KW-1003">Cell membrane</keyword>
<feature type="domain" description="EamA" evidence="7">
    <location>
        <begin position="151"/>
        <end position="286"/>
    </location>
</feature>
<dbReference type="Proteomes" id="UP001321582">
    <property type="component" value="Plasmid pHIC"/>
</dbReference>
<keyword evidence="8" id="KW-0614">Plasmid</keyword>
<feature type="transmembrane region" description="Helical" evidence="6">
    <location>
        <begin position="151"/>
        <end position="170"/>
    </location>
</feature>
<accession>A0AAU9E4Z5</accession>
<evidence type="ECO:0000256" key="4">
    <source>
        <dbReference type="ARBA" id="ARBA00022989"/>
    </source>
</evidence>
<dbReference type="AlphaFoldDB" id="A0AAU9E4Z5"/>
<comment type="subcellular location">
    <subcellularLocation>
        <location evidence="1">Cell membrane</location>
        <topology evidence="1">Multi-pass membrane protein</topology>
    </subcellularLocation>
</comment>
<dbReference type="EMBL" id="AP027060">
    <property type="protein sequence ID" value="BDU51600.1"/>
    <property type="molecule type" value="Genomic_DNA"/>
</dbReference>
<dbReference type="PANTHER" id="PTHR42920:SF11">
    <property type="entry name" value="INNER MEMBRANE PROTEIN YTFF"/>
    <property type="match status" value="1"/>
</dbReference>
<geneLocation type="plasmid" evidence="8 9">
    <name>pHIC</name>
</geneLocation>
<gene>
    <name evidence="8" type="primary">ybfH</name>
    <name evidence="8" type="ORF">HLVA_21690</name>
</gene>
<reference evidence="8 9" key="1">
    <citation type="submission" date="2022-11" db="EMBL/GenBank/DDBJ databases">
        <title>Haliovirga abyssi gen. nov., sp. nov., a mesophilic fermentative bacterium isolated from the Iheya North hydrothermal field and the proposal of Haliovirgaceae fam. nov.</title>
        <authorList>
            <person name="Miyazaki U."/>
            <person name="Tame A."/>
            <person name="Miyazaki J."/>
            <person name="Takai K."/>
            <person name="Sawayama S."/>
            <person name="Kitajima M."/>
            <person name="Okamoto A."/>
            <person name="Nakagawa S."/>
        </authorList>
    </citation>
    <scope>NUCLEOTIDE SEQUENCE [LARGE SCALE GENOMIC DNA]</scope>
    <source>
        <strain evidence="8 9">IC12</strain>
        <plasmid evidence="8 9">pHIC</plasmid>
    </source>
</reference>
<dbReference type="InterPro" id="IPR051258">
    <property type="entry name" value="Diverse_Substrate_Transporter"/>
</dbReference>
<feature type="transmembrane region" description="Helical" evidence="6">
    <location>
        <begin position="215"/>
        <end position="234"/>
    </location>
</feature>
<feature type="transmembrane region" description="Helical" evidence="6">
    <location>
        <begin position="95"/>
        <end position="113"/>
    </location>
</feature>
<proteinExistence type="predicted"/>
<evidence type="ECO:0000256" key="3">
    <source>
        <dbReference type="ARBA" id="ARBA00022692"/>
    </source>
</evidence>
<evidence type="ECO:0000256" key="6">
    <source>
        <dbReference type="SAM" id="Phobius"/>
    </source>
</evidence>
<feature type="transmembrane region" description="Helical" evidence="6">
    <location>
        <begin position="182"/>
        <end position="200"/>
    </location>
</feature>
<feature type="transmembrane region" description="Helical" evidence="6">
    <location>
        <begin position="246"/>
        <end position="265"/>
    </location>
</feature>
<keyword evidence="4 6" id="KW-1133">Transmembrane helix</keyword>
<feature type="domain" description="EamA" evidence="7">
    <location>
        <begin position="7"/>
        <end position="139"/>
    </location>
</feature>
<feature type="transmembrane region" description="Helical" evidence="6">
    <location>
        <begin position="7"/>
        <end position="26"/>
    </location>
</feature>
<dbReference type="PANTHER" id="PTHR42920">
    <property type="entry name" value="OS03G0707200 PROTEIN-RELATED"/>
    <property type="match status" value="1"/>
</dbReference>
<feature type="transmembrane region" description="Helical" evidence="6">
    <location>
        <begin position="38"/>
        <end position="55"/>
    </location>
</feature>
<feature type="transmembrane region" description="Helical" evidence="6">
    <location>
        <begin position="125"/>
        <end position="145"/>
    </location>
</feature>
<evidence type="ECO:0000256" key="2">
    <source>
        <dbReference type="ARBA" id="ARBA00022475"/>
    </source>
</evidence>
<keyword evidence="3 6" id="KW-0812">Transmembrane</keyword>
<evidence type="ECO:0000259" key="7">
    <source>
        <dbReference type="Pfam" id="PF00892"/>
    </source>
</evidence>
<evidence type="ECO:0000313" key="9">
    <source>
        <dbReference type="Proteomes" id="UP001321582"/>
    </source>
</evidence>
<evidence type="ECO:0000256" key="1">
    <source>
        <dbReference type="ARBA" id="ARBA00004651"/>
    </source>
</evidence>
<keyword evidence="9" id="KW-1185">Reference proteome</keyword>
<dbReference type="InterPro" id="IPR037185">
    <property type="entry name" value="EmrE-like"/>
</dbReference>
<dbReference type="RefSeq" id="WP_307905471.1">
    <property type="nucleotide sequence ID" value="NZ_AP027060.1"/>
</dbReference>
<protein>
    <submittedName>
        <fullName evidence="8">Transporter YbhF</fullName>
    </submittedName>
</protein>
<dbReference type="GO" id="GO:0005886">
    <property type="term" value="C:plasma membrane"/>
    <property type="evidence" value="ECO:0007669"/>
    <property type="project" value="UniProtKB-SubCell"/>
</dbReference>
<dbReference type="Pfam" id="PF00892">
    <property type="entry name" value="EamA"/>
    <property type="match status" value="2"/>
</dbReference>
<name>A0AAU9E4Z5_9FUSO</name>
<organism evidence="8 9">
    <name type="scientific">Haliovirga abyssi</name>
    <dbReference type="NCBI Taxonomy" id="2996794"/>
    <lineage>
        <taxon>Bacteria</taxon>
        <taxon>Fusobacteriati</taxon>
        <taxon>Fusobacteriota</taxon>
        <taxon>Fusobacteriia</taxon>
        <taxon>Fusobacteriales</taxon>
        <taxon>Haliovirgaceae</taxon>
        <taxon>Haliovirga</taxon>
    </lineage>
</organism>
<feature type="transmembrane region" description="Helical" evidence="6">
    <location>
        <begin position="67"/>
        <end position="83"/>
    </location>
</feature>